<dbReference type="Proteomes" id="UP000778970">
    <property type="component" value="Unassembled WGS sequence"/>
</dbReference>
<dbReference type="EMBL" id="NRRE01000011">
    <property type="protein sequence ID" value="MBK1696193.1"/>
    <property type="molecule type" value="Genomic_DNA"/>
</dbReference>
<comment type="subcellular location">
    <subcellularLocation>
        <location evidence="1">Cell membrane</location>
        <topology evidence="1">Multi-pass membrane protein</topology>
    </subcellularLocation>
</comment>
<organism evidence="7 8">
    <name type="scientific">Rhodovibrio salinarum</name>
    <dbReference type="NCBI Taxonomy" id="1087"/>
    <lineage>
        <taxon>Bacteria</taxon>
        <taxon>Pseudomonadati</taxon>
        <taxon>Pseudomonadota</taxon>
        <taxon>Alphaproteobacteria</taxon>
        <taxon>Rhodospirillales</taxon>
        <taxon>Rhodovibrionaceae</taxon>
        <taxon>Rhodovibrio</taxon>
    </lineage>
</organism>
<comment type="caution">
    <text evidence="7">The sequence shown here is derived from an EMBL/GenBank/DDBJ whole genome shotgun (WGS) entry which is preliminary data.</text>
</comment>
<evidence type="ECO:0000256" key="5">
    <source>
        <dbReference type="ARBA" id="ARBA00023136"/>
    </source>
</evidence>
<keyword evidence="4 6" id="KW-1133">Transmembrane helix</keyword>
<dbReference type="InterPro" id="IPR001123">
    <property type="entry name" value="LeuE-type"/>
</dbReference>
<evidence type="ECO:0000256" key="2">
    <source>
        <dbReference type="ARBA" id="ARBA00022475"/>
    </source>
</evidence>
<evidence type="ECO:0008006" key="9">
    <source>
        <dbReference type="Google" id="ProtNLM"/>
    </source>
</evidence>
<sequence>METLAALATLWFVHLLAVMSPGPSLVVVARSAIAGSRTRGMWVALGLGLGTLVWSLAAMFGLNALFALAPWLYTGIKVAGAIFLLYIAVMMWRHARDPVPTGETMGSDSEDRPDLLKRPGAAVRLGLLTQLSNPKVAVFFGSIFVTLLPAAPSPAVQAAVIAILCLNEVAWYTAVAYAFGVQRLRRGYARAKAWIDRTCGGFLTLLGLRLVLDVR</sequence>
<evidence type="ECO:0000256" key="1">
    <source>
        <dbReference type="ARBA" id="ARBA00004651"/>
    </source>
</evidence>
<proteinExistence type="predicted"/>
<evidence type="ECO:0000256" key="6">
    <source>
        <dbReference type="SAM" id="Phobius"/>
    </source>
</evidence>
<accession>A0A934UYW3</accession>
<feature type="transmembrane region" description="Helical" evidence="6">
    <location>
        <begin position="68"/>
        <end position="89"/>
    </location>
</feature>
<dbReference type="PANTHER" id="PTHR30086:SF19">
    <property type="entry name" value="THREONINE EFFLUX PROTEIN"/>
    <property type="match status" value="1"/>
</dbReference>
<keyword evidence="3 6" id="KW-0812">Transmembrane</keyword>
<name>A0A934UYW3_9PROT</name>
<gene>
    <name evidence="7" type="ORF">CKO21_02910</name>
</gene>
<reference evidence="7" key="1">
    <citation type="submission" date="2017-08" db="EMBL/GenBank/DDBJ databases">
        <authorList>
            <person name="Imhoff J.F."/>
            <person name="Rahn T."/>
            <person name="Kuenzel S."/>
            <person name="Neulinger S.C."/>
        </authorList>
    </citation>
    <scope>NUCLEOTIDE SEQUENCE</scope>
    <source>
        <strain evidence="7">DSM 9154</strain>
    </source>
</reference>
<reference evidence="7" key="2">
    <citation type="journal article" date="2020" name="Microorganisms">
        <title>Osmotic Adaptation and Compatible Solute Biosynthesis of Phototrophic Bacteria as Revealed from Genome Analyses.</title>
        <authorList>
            <person name="Imhoff J.F."/>
            <person name="Rahn T."/>
            <person name="Kunzel S."/>
            <person name="Keller A."/>
            <person name="Neulinger S.C."/>
        </authorList>
    </citation>
    <scope>NUCLEOTIDE SEQUENCE</scope>
    <source>
        <strain evidence="7">DSM 9154</strain>
    </source>
</reference>
<evidence type="ECO:0000256" key="4">
    <source>
        <dbReference type="ARBA" id="ARBA00022989"/>
    </source>
</evidence>
<feature type="transmembrane region" description="Helical" evidence="6">
    <location>
        <begin position="41"/>
        <end position="62"/>
    </location>
</feature>
<dbReference type="PANTHER" id="PTHR30086">
    <property type="entry name" value="ARGININE EXPORTER PROTEIN ARGO"/>
    <property type="match status" value="1"/>
</dbReference>
<dbReference type="GO" id="GO:0015171">
    <property type="term" value="F:amino acid transmembrane transporter activity"/>
    <property type="evidence" value="ECO:0007669"/>
    <property type="project" value="TreeGrafter"/>
</dbReference>
<keyword evidence="8" id="KW-1185">Reference proteome</keyword>
<evidence type="ECO:0000313" key="8">
    <source>
        <dbReference type="Proteomes" id="UP000778970"/>
    </source>
</evidence>
<protein>
    <recommendedName>
        <fullName evidence="9">Threonine/homoserine/homoserine lactone efflux protein</fullName>
    </recommendedName>
</protein>
<feature type="transmembrane region" description="Helical" evidence="6">
    <location>
        <begin position="6"/>
        <end position="29"/>
    </location>
</feature>
<dbReference type="AlphaFoldDB" id="A0A934UYW3"/>
<keyword evidence="5 6" id="KW-0472">Membrane</keyword>
<evidence type="ECO:0000256" key="3">
    <source>
        <dbReference type="ARBA" id="ARBA00022692"/>
    </source>
</evidence>
<dbReference type="GO" id="GO:0005886">
    <property type="term" value="C:plasma membrane"/>
    <property type="evidence" value="ECO:0007669"/>
    <property type="project" value="UniProtKB-SubCell"/>
</dbReference>
<feature type="transmembrane region" description="Helical" evidence="6">
    <location>
        <begin position="158"/>
        <end position="181"/>
    </location>
</feature>
<keyword evidence="2" id="KW-1003">Cell membrane</keyword>
<evidence type="ECO:0000313" key="7">
    <source>
        <dbReference type="EMBL" id="MBK1696193.1"/>
    </source>
</evidence>
<dbReference type="Pfam" id="PF01810">
    <property type="entry name" value="LysE"/>
    <property type="match status" value="1"/>
</dbReference>
<feature type="transmembrane region" description="Helical" evidence="6">
    <location>
        <begin position="136"/>
        <end position="152"/>
    </location>
</feature>